<dbReference type="Proteomes" id="UP000724874">
    <property type="component" value="Unassembled WGS sequence"/>
</dbReference>
<sequence>MFSSLFFSKQEEYHVTSKFVAVYSKLFQGLSPKQIAPLQQHDRFFSELLDLEVDSPYLQSQVDGISKDACLGKLKPFLNALFQACVKYIHSSEYKDTKKAHALDTLSTLLSRILAKHLTGWEVMEIFAGSVSQSDRVFSEFTQSLDNILGDNQCPARVRQKALQLGLTYMCSVGQLSAGAYFLRRDFFPSIMSLVKSPEMEEYTFEAILFLSILANYHKSDAANLNPYLKRIRECEDGDFMRKLCWATNFALVASIKYLEVDDDAVSLTLASSLNFVITRLRQDRAISLTQENLPGDKFKKLPIEATVILLPTYEFLRPNPLFASVLMEDLVSPSDSMQTTSILCTFISLTSYLCTHASSSASPRSIAYANLSLHVVLCLVENNMVMEFISQTNVPAIRLCRQRLPILPPLHNSMQPPICSVLDCCILWLRHNLHKHLEVDSYMNCIWTCYRIVWFLQNKHLRLDYHWTELWISMFGLLKFLTTKIDVLNASGGVRSLSSESLRLLDFVLCSAESYLPSPRALHELIYELVRSSSVLRKQKDLLRGLAPQPNAQSSFENEAIEDILDHILGISDYFEERISVGIEDAKDAMRIVADEIEANGLHITRELPNTTPLKRSQDVLDFARIACSDVLALMP</sequence>
<dbReference type="PANTHER" id="PTHR13608">
    <property type="entry name" value="ARMADILLO-LIKE HELICAL DOMAIN-CONTAINING PROTEIN 3"/>
    <property type="match status" value="1"/>
</dbReference>
<keyword evidence="4" id="KW-0472">Membrane</keyword>
<evidence type="ECO:0000256" key="1">
    <source>
        <dbReference type="ARBA" id="ARBA00004370"/>
    </source>
</evidence>
<dbReference type="InterPro" id="IPR039868">
    <property type="entry name" value="ARMD3-like"/>
</dbReference>
<dbReference type="EMBL" id="JADNYJ010000002">
    <property type="protein sequence ID" value="KAF8913117.1"/>
    <property type="molecule type" value="Genomic_DNA"/>
</dbReference>
<evidence type="ECO:0000313" key="6">
    <source>
        <dbReference type="EMBL" id="KAF8913117.1"/>
    </source>
</evidence>
<accession>A0A9P5P2H1</accession>
<evidence type="ECO:0000256" key="4">
    <source>
        <dbReference type="ARBA" id="ARBA00023136"/>
    </source>
</evidence>
<feature type="domain" description="Armadillo-like helical" evidence="5">
    <location>
        <begin position="410"/>
        <end position="636"/>
    </location>
</feature>
<evidence type="ECO:0000313" key="7">
    <source>
        <dbReference type="Proteomes" id="UP000724874"/>
    </source>
</evidence>
<dbReference type="AlphaFoldDB" id="A0A9P5P2H1"/>
<dbReference type="Pfam" id="PF08427">
    <property type="entry name" value="ARMH3_C"/>
    <property type="match status" value="1"/>
</dbReference>
<evidence type="ECO:0000256" key="2">
    <source>
        <dbReference type="ARBA" id="ARBA00022692"/>
    </source>
</evidence>
<evidence type="ECO:0000259" key="5">
    <source>
        <dbReference type="SMART" id="SM01158"/>
    </source>
</evidence>
<keyword evidence="3" id="KW-1133">Transmembrane helix</keyword>
<gene>
    <name evidence="6" type="ORF">CPB84DRAFT_515496</name>
</gene>
<organism evidence="6 7">
    <name type="scientific">Gymnopilus junonius</name>
    <name type="common">Spectacular rustgill mushroom</name>
    <name type="synonym">Gymnopilus spectabilis subsp. junonius</name>
    <dbReference type="NCBI Taxonomy" id="109634"/>
    <lineage>
        <taxon>Eukaryota</taxon>
        <taxon>Fungi</taxon>
        <taxon>Dikarya</taxon>
        <taxon>Basidiomycota</taxon>
        <taxon>Agaricomycotina</taxon>
        <taxon>Agaricomycetes</taxon>
        <taxon>Agaricomycetidae</taxon>
        <taxon>Agaricales</taxon>
        <taxon>Agaricineae</taxon>
        <taxon>Hymenogastraceae</taxon>
        <taxon>Gymnopilus</taxon>
    </lineage>
</organism>
<dbReference type="GO" id="GO:0016020">
    <property type="term" value="C:membrane"/>
    <property type="evidence" value="ECO:0007669"/>
    <property type="project" value="UniProtKB-SubCell"/>
</dbReference>
<dbReference type="PANTHER" id="PTHR13608:SF3">
    <property type="entry name" value="ARMADILLO-LIKE HELICAL DOMAIN-CONTAINING PROTEIN 3"/>
    <property type="match status" value="1"/>
</dbReference>
<comment type="caution">
    <text evidence="6">The sequence shown here is derived from an EMBL/GenBank/DDBJ whole genome shotgun (WGS) entry which is preliminary data.</text>
</comment>
<dbReference type="OrthoDB" id="2012278at2759"/>
<evidence type="ECO:0000256" key="3">
    <source>
        <dbReference type="ARBA" id="ARBA00022989"/>
    </source>
</evidence>
<proteinExistence type="predicted"/>
<reference evidence="6" key="1">
    <citation type="submission" date="2020-11" db="EMBL/GenBank/DDBJ databases">
        <authorList>
            <consortium name="DOE Joint Genome Institute"/>
            <person name="Ahrendt S."/>
            <person name="Riley R."/>
            <person name="Andreopoulos W."/>
            <person name="LaButti K."/>
            <person name="Pangilinan J."/>
            <person name="Ruiz-duenas F.J."/>
            <person name="Barrasa J.M."/>
            <person name="Sanchez-Garcia M."/>
            <person name="Camarero S."/>
            <person name="Miyauchi S."/>
            <person name="Serrano A."/>
            <person name="Linde D."/>
            <person name="Babiker R."/>
            <person name="Drula E."/>
            <person name="Ayuso-Fernandez I."/>
            <person name="Pacheco R."/>
            <person name="Padilla G."/>
            <person name="Ferreira P."/>
            <person name="Barriuso J."/>
            <person name="Kellner H."/>
            <person name="Castanera R."/>
            <person name="Alfaro M."/>
            <person name="Ramirez L."/>
            <person name="Pisabarro A.G."/>
            <person name="Kuo A."/>
            <person name="Tritt A."/>
            <person name="Lipzen A."/>
            <person name="He G."/>
            <person name="Yan M."/>
            <person name="Ng V."/>
            <person name="Cullen D."/>
            <person name="Martin F."/>
            <person name="Rosso M.-N."/>
            <person name="Henrissat B."/>
            <person name="Hibbett D."/>
            <person name="Martinez A.T."/>
            <person name="Grigoriev I.V."/>
        </authorList>
    </citation>
    <scope>NUCLEOTIDE SEQUENCE</scope>
    <source>
        <strain evidence="6">AH 44721</strain>
    </source>
</reference>
<keyword evidence="2" id="KW-0812">Transmembrane</keyword>
<dbReference type="SMART" id="SM01158">
    <property type="entry name" value="DUF1741"/>
    <property type="match status" value="1"/>
</dbReference>
<name>A0A9P5P2H1_GYMJU</name>
<comment type="subcellular location">
    <subcellularLocation>
        <location evidence="1">Membrane</location>
    </subcellularLocation>
</comment>
<dbReference type="GO" id="GO:0005829">
    <property type="term" value="C:cytosol"/>
    <property type="evidence" value="ECO:0007669"/>
    <property type="project" value="TreeGrafter"/>
</dbReference>
<protein>
    <recommendedName>
        <fullName evidence="5">Armadillo-like helical domain-containing protein</fullName>
    </recommendedName>
</protein>
<keyword evidence="7" id="KW-1185">Reference proteome</keyword>
<dbReference type="InterPro" id="IPR013636">
    <property type="entry name" value="ARMH3_C"/>
</dbReference>